<keyword evidence="3" id="KW-0804">Transcription</keyword>
<evidence type="ECO:0000256" key="1">
    <source>
        <dbReference type="ARBA" id="ARBA00023015"/>
    </source>
</evidence>
<evidence type="ECO:0000313" key="6">
    <source>
        <dbReference type="EMBL" id="RAK65640.1"/>
    </source>
</evidence>
<protein>
    <recommendedName>
        <fullName evidence="5">HTH tetR-type domain-containing protein</fullName>
    </recommendedName>
</protein>
<evidence type="ECO:0000313" key="7">
    <source>
        <dbReference type="Proteomes" id="UP000249524"/>
    </source>
</evidence>
<sequence length="232" mass="25426">MPTDRTLDAQASARDDDRVGRLNGRGLVTTSNRTGPDGAKIVQKRLKGSERRDVFLDAAAAIVLEQGVASVTMEGVAQRCGVNKSLPYRYFADRDAVLAALFDREQANYAARWTQELPQDATFDAAVRAALRHWCVRSDESGELFLRLVTDSGRLRERAREMQEANAKGWALGLKRAYGLPDDVALQYAWFMVTGVTGFLAARNGDDEALIETITVAVVAGAEALKAKHARK</sequence>
<reference evidence="6 7" key="1">
    <citation type="submission" date="2018-05" db="EMBL/GenBank/DDBJ databases">
        <authorList>
            <person name="Lanie J.A."/>
            <person name="Ng W.-L."/>
            <person name="Kazmierczak K.M."/>
            <person name="Andrzejewski T.M."/>
            <person name="Davidsen T.M."/>
            <person name="Wayne K.J."/>
            <person name="Tettelin H."/>
            <person name="Glass J.I."/>
            <person name="Rusch D."/>
            <person name="Podicherti R."/>
            <person name="Tsui H.-C.T."/>
            <person name="Winkler M.E."/>
        </authorList>
    </citation>
    <scope>NUCLEOTIDE SEQUENCE [LARGE SCALE GENOMIC DNA]</scope>
    <source>
        <strain evidence="6 7">BUT-10</strain>
    </source>
</reference>
<comment type="caution">
    <text evidence="6">The sequence shown here is derived from an EMBL/GenBank/DDBJ whole genome shotgun (WGS) entry which is preliminary data.</text>
</comment>
<evidence type="ECO:0000259" key="5">
    <source>
        <dbReference type="PROSITE" id="PS50977"/>
    </source>
</evidence>
<keyword evidence="2 4" id="KW-0238">DNA-binding</keyword>
<dbReference type="EMBL" id="QFYS01000004">
    <property type="protein sequence ID" value="RAK65640.1"/>
    <property type="molecule type" value="Genomic_DNA"/>
</dbReference>
<evidence type="ECO:0000256" key="3">
    <source>
        <dbReference type="ARBA" id="ARBA00023163"/>
    </source>
</evidence>
<dbReference type="PANTHER" id="PTHR30055">
    <property type="entry name" value="HTH-TYPE TRANSCRIPTIONAL REGULATOR RUTR"/>
    <property type="match status" value="1"/>
</dbReference>
<dbReference type="SUPFAM" id="SSF46689">
    <property type="entry name" value="Homeodomain-like"/>
    <property type="match status" value="1"/>
</dbReference>
<gene>
    <name evidence="6" type="ORF">DJ019_11845</name>
</gene>
<feature type="DNA-binding region" description="H-T-H motif" evidence="4">
    <location>
        <begin position="72"/>
        <end position="91"/>
    </location>
</feature>
<dbReference type="AlphaFoldDB" id="A0A328BDY7"/>
<keyword evidence="7" id="KW-1185">Reference proteome</keyword>
<dbReference type="InterPro" id="IPR050109">
    <property type="entry name" value="HTH-type_TetR-like_transc_reg"/>
</dbReference>
<dbReference type="GO" id="GO:0003700">
    <property type="term" value="F:DNA-binding transcription factor activity"/>
    <property type="evidence" value="ECO:0007669"/>
    <property type="project" value="TreeGrafter"/>
</dbReference>
<keyword evidence="1" id="KW-0805">Transcription regulation</keyword>
<dbReference type="Pfam" id="PF00440">
    <property type="entry name" value="TetR_N"/>
    <property type="match status" value="1"/>
</dbReference>
<dbReference type="PROSITE" id="PS50977">
    <property type="entry name" value="HTH_TETR_2"/>
    <property type="match status" value="1"/>
</dbReference>
<dbReference type="PANTHER" id="PTHR30055:SF234">
    <property type="entry name" value="HTH-TYPE TRANSCRIPTIONAL REGULATOR BETI"/>
    <property type="match status" value="1"/>
</dbReference>
<dbReference type="Proteomes" id="UP000249524">
    <property type="component" value="Unassembled WGS sequence"/>
</dbReference>
<proteinExistence type="predicted"/>
<dbReference type="Gene3D" id="1.10.357.10">
    <property type="entry name" value="Tetracycline Repressor, domain 2"/>
    <property type="match status" value="1"/>
</dbReference>
<dbReference type="GO" id="GO:0000976">
    <property type="term" value="F:transcription cis-regulatory region binding"/>
    <property type="evidence" value="ECO:0007669"/>
    <property type="project" value="TreeGrafter"/>
</dbReference>
<accession>A0A328BDY7</accession>
<dbReference type="OrthoDB" id="9787680at2"/>
<evidence type="ECO:0000256" key="2">
    <source>
        <dbReference type="ARBA" id="ARBA00023125"/>
    </source>
</evidence>
<dbReference type="InterPro" id="IPR001647">
    <property type="entry name" value="HTH_TetR"/>
</dbReference>
<name>A0A328BDY7_9CAUL</name>
<feature type="domain" description="HTH tetR-type" evidence="5">
    <location>
        <begin position="49"/>
        <end position="109"/>
    </location>
</feature>
<organism evidence="6 7">
    <name type="scientific">Phenylobacterium kunshanense</name>
    <dbReference type="NCBI Taxonomy" id="1445034"/>
    <lineage>
        <taxon>Bacteria</taxon>
        <taxon>Pseudomonadati</taxon>
        <taxon>Pseudomonadota</taxon>
        <taxon>Alphaproteobacteria</taxon>
        <taxon>Caulobacterales</taxon>
        <taxon>Caulobacteraceae</taxon>
        <taxon>Phenylobacterium</taxon>
    </lineage>
</organism>
<evidence type="ECO:0000256" key="4">
    <source>
        <dbReference type="PROSITE-ProRule" id="PRU00335"/>
    </source>
</evidence>
<dbReference type="PRINTS" id="PR00455">
    <property type="entry name" value="HTHTETR"/>
</dbReference>
<dbReference type="InterPro" id="IPR009057">
    <property type="entry name" value="Homeodomain-like_sf"/>
</dbReference>